<evidence type="ECO:0000256" key="2">
    <source>
        <dbReference type="ARBA" id="ARBA00001968"/>
    </source>
</evidence>
<dbReference type="InterPro" id="IPR036890">
    <property type="entry name" value="HATPase_C_sf"/>
</dbReference>
<dbReference type="InterPro" id="IPR050736">
    <property type="entry name" value="Sensor_HK_Regulatory"/>
</dbReference>
<evidence type="ECO:0000313" key="13">
    <source>
        <dbReference type="Proteomes" id="UP001157160"/>
    </source>
</evidence>
<dbReference type="SMART" id="SM00387">
    <property type="entry name" value="HATPase_c"/>
    <property type="match status" value="1"/>
</dbReference>
<keyword evidence="7" id="KW-0418">Kinase</keyword>
<feature type="transmembrane region" description="Helical" evidence="10">
    <location>
        <begin position="163"/>
        <end position="181"/>
    </location>
</feature>
<dbReference type="InterPro" id="IPR003661">
    <property type="entry name" value="HisK_dim/P_dom"/>
</dbReference>
<keyword evidence="8" id="KW-0902">Two-component regulatory system</keyword>
<evidence type="ECO:0000256" key="8">
    <source>
        <dbReference type="ARBA" id="ARBA00023012"/>
    </source>
</evidence>
<dbReference type="EMBL" id="BSUL01000001">
    <property type="protein sequence ID" value="GMA28613.1"/>
    <property type="molecule type" value="Genomic_DNA"/>
</dbReference>
<dbReference type="Pfam" id="PF02518">
    <property type="entry name" value="HATPase_c"/>
    <property type="match status" value="1"/>
</dbReference>
<dbReference type="GO" id="GO:0005886">
    <property type="term" value="C:plasma membrane"/>
    <property type="evidence" value="ECO:0007669"/>
    <property type="project" value="UniProtKB-SubCell"/>
</dbReference>
<feature type="transmembrane region" description="Helical" evidence="10">
    <location>
        <begin position="58"/>
        <end position="76"/>
    </location>
</feature>
<dbReference type="FunFam" id="3.30.565.10:FF:000006">
    <property type="entry name" value="Sensor histidine kinase WalK"/>
    <property type="match status" value="1"/>
</dbReference>
<evidence type="ECO:0000256" key="5">
    <source>
        <dbReference type="ARBA" id="ARBA00022553"/>
    </source>
</evidence>
<dbReference type="RefSeq" id="WP_284231928.1">
    <property type="nucleotide sequence ID" value="NZ_BSUL01000001.1"/>
</dbReference>
<keyword evidence="9 10" id="KW-0472">Membrane</keyword>
<dbReference type="EC" id="2.7.13.3" evidence="4"/>
<feature type="domain" description="Histidine kinase" evidence="11">
    <location>
        <begin position="211"/>
        <end position="422"/>
    </location>
</feature>
<keyword evidence="13" id="KW-1185">Reference proteome</keyword>
<dbReference type="InterPro" id="IPR004358">
    <property type="entry name" value="Sig_transdc_His_kin-like_C"/>
</dbReference>
<dbReference type="PRINTS" id="PR00344">
    <property type="entry name" value="BCTRLSENSOR"/>
</dbReference>
<dbReference type="PANTHER" id="PTHR43711">
    <property type="entry name" value="TWO-COMPONENT HISTIDINE KINASE"/>
    <property type="match status" value="1"/>
</dbReference>
<dbReference type="Gene3D" id="1.10.287.130">
    <property type="match status" value="1"/>
</dbReference>
<gene>
    <name evidence="12" type="ORF">GCM10025874_18660</name>
</gene>
<dbReference type="InterPro" id="IPR036097">
    <property type="entry name" value="HisK_dim/P_sf"/>
</dbReference>
<dbReference type="SUPFAM" id="SSF47384">
    <property type="entry name" value="Homodimeric domain of signal transducing histidine kinase"/>
    <property type="match status" value="1"/>
</dbReference>
<keyword evidence="10" id="KW-1133">Transmembrane helix</keyword>
<name>A0AA37UGZ9_9MICO</name>
<comment type="caution">
    <text evidence="12">The sequence shown here is derived from an EMBL/GenBank/DDBJ whole genome shotgun (WGS) entry which is preliminary data.</text>
</comment>
<dbReference type="InterPro" id="IPR003594">
    <property type="entry name" value="HATPase_dom"/>
</dbReference>
<evidence type="ECO:0000313" key="12">
    <source>
        <dbReference type="EMBL" id="GMA28613.1"/>
    </source>
</evidence>
<feature type="transmembrane region" description="Helical" evidence="10">
    <location>
        <begin position="30"/>
        <end position="51"/>
    </location>
</feature>
<keyword evidence="6" id="KW-0808">Transferase</keyword>
<dbReference type="CDD" id="cd00075">
    <property type="entry name" value="HATPase"/>
    <property type="match status" value="1"/>
</dbReference>
<dbReference type="SUPFAM" id="SSF55874">
    <property type="entry name" value="ATPase domain of HSP90 chaperone/DNA topoisomerase II/histidine kinase"/>
    <property type="match status" value="1"/>
</dbReference>
<comment type="catalytic activity">
    <reaction evidence="1">
        <text>ATP + protein L-histidine = ADP + protein N-phospho-L-histidine.</text>
        <dbReference type="EC" id="2.7.13.3"/>
    </reaction>
</comment>
<accession>A0AA37UGZ9</accession>
<comment type="cofactor">
    <cofactor evidence="2">
        <name>a divalent metal cation</name>
        <dbReference type="ChEBI" id="CHEBI:60240"/>
    </cofactor>
</comment>
<dbReference type="AlphaFoldDB" id="A0AA37UGZ9"/>
<organism evidence="12 13">
    <name type="scientific">Arenivirga flava</name>
    <dbReference type="NCBI Taxonomy" id="1930060"/>
    <lineage>
        <taxon>Bacteria</taxon>
        <taxon>Bacillati</taxon>
        <taxon>Actinomycetota</taxon>
        <taxon>Actinomycetes</taxon>
        <taxon>Micrococcales</taxon>
        <taxon>Microbacteriaceae</taxon>
        <taxon>Arenivirga</taxon>
    </lineage>
</organism>
<dbReference type="PROSITE" id="PS50109">
    <property type="entry name" value="HIS_KIN"/>
    <property type="match status" value="1"/>
</dbReference>
<evidence type="ECO:0000256" key="7">
    <source>
        <dbReference type="ARBA" id="ARBA00022777"/>
    </source>
</evidence>
<feature type="transmembrane region" description="Helical" evidence="10">
    <location>
        <begin position="82"/>
        <end position="101"/>
    </location>
</feature>
<evidence type="ECO:0000259" key="11">
    <source>
        <dbReference type="PROSITE" id="PS50109"/>
    </source>
</evidence>
<feature type="transmembrane region" description="Helical" evidence="10">
    <location>
        <begin position="108"/>
        <end position="124"/>
    </location>
</feature>
<evidence type="ECO:0000256" key="9">
    <source>
        <dbReference type="ARBA" id="ARBA00023136"/>
    </source>
</evidence>
<dbReference type="Proteomes" id="UP001157160">
    <property type="component" value="Unassembled WGS sequence"/>
</dbReference>
<sequence length="422" mass="45181">MSRPARPAAPGRSNASSAFLQARREFSSPWVQHLPFAIAFAAVLVVAAGIAPQLLVDPWVLCATAVTVGVTIAVRYVPWESLPPVAIILLPLLDVVAIALLREGAYETIGTVGLLLFFPAFWFATEFHLVGVAISTACAASVMLLPSWLGVEEIDSPQNLARVLLVPTIIAIKGVVVNFLAGRIVRQRDGLESLTTRLRDSLAERDEFVATVSHELRTPLTSIRGYVDLLRDDAPLEMQPQLDVIDRNVGRLQLTVDDLLQSAGRDLVLQPIRSDLADIADGALRSIQPRARGKNITLLSSIPESLSATVDVARIDQVLDNLLSNAIKYTPEGGMVSVGLRRQDERAVITVTDTGIGIAADEQGQLFTRFFRASSARESGSKGLGLGLSIVRSVVQAHGGEIALESELGKGTTVSVAIPLGE</sequence>
<protein>
    <recommendedName>
        <fullName evidence="4">histidine kinase</fullName>
        <ecNumber evidence="4">2.7.13.3</ecNumber>
    </recommendedName>
</protein>
<dbReference type="PANTHER" id="PTHR43711:SF1">
    <property type="entry name" value="HISTIDINE KINASE 1"/>
    <property type="match status" value="1"/>
</dbReference>
<feature type="transmembrane region" description="Helical" evidence="10">
    <location>
        <begin position="130"/>
        <end position="151"/>
    </location>
</feature>
<dbReference type="CDD" id="cd00082">
    <property type="entry name" value="HisKA"/>
    <property type="match status" value="1"/>
</dbReference>
<dbReference type="GO" id="GO:0005509">
    <property type="term" value="F:calcium ion binding"/>
    <property type="evidence" value="ECO:0007669"/>
    <property type="project" value="UniProtKB-ARBA"/>
</dbReference>
<comment type="subcellular location">
    <subcellularLocation>
        <location evidence="3">Cell membrane</location>
    </subcellularLocation>
</comment>
<dbReference type="GO" id="GO:0000155">
    <property type="term" value="F:phosphorelay sensor kinase activity"/>
    <property type="evidence" value="ECO:0007669"/>
    <property type="project" value="InterPro"/>
</dbReference>
<evidence type="ECO:0000256" key="3">
    <source>
        <dbReference type="ARBA" id="ARBA00004236"/>
    </source>
</evidence>
<evidence type="ECO:0000256" key="6">
    <source>
        <dbReference type="ARBA" id="ARBA00022679"/>
    </source>
</evidence>
<dbReference type="Gene3D" id="3.30.565.10">
    <property type="entry name" value="Histidine kinase-like ATPase, C-terminal domain"/>
    <property type="match status" value="1"/>
</dbReference>
<evidence type="ECO:0000256" key="10">
    <source>
        <dbReference type="SAM" id="Phobius"/>
    </source>
</evidence>
<proteinExistence type="predicted"/>
<dbReference type="FunFam" id="1.10.287.130:FF:000001">
    <property type="entry name" value="Two-component sensor histidine kinase"/>
    <property type="match status" value="1"/>
</dbReference>
<dbReference type="Pfam" id="PF00512">
    <property type="entry name" value="HisKA"/>
    <property type="match status" value="1"/>
</dbReference>
<dbReference type="SMART" id="SM00388">
    <property type="entry name" value="HisKA"/>
    <property type="match status" value="1"/>
</dbReference>
<evidence type="ECO:0000256" key="1">
    <source>
        <dbReference type="ARBA" id="ARBA00000085"/>
    </source>
</evidence>
<dbReference type="InterPro" id="IPR005467">
    <property type="entry name" value="His_kinase_dom"/>
</dbReference>
<reference evidence="12 13" key="1">
    <citation type="journal article" date="2014" name="Int. J. Syst. Evol. Microbiol.">
        <title>Complete genome sequence of Corynebacterium casei LMG S-19264T (=DSM 44701T), isolated from a smear-ripened cheese.</title>
        <authorList>
            <consortium name="US DOE Joint Genome Institute (JGI-PGF)"/>
            <person name="Walter F."/>
            <person name="Albersmeier A."/>
            <person name="Kalinowski J."/>
            <person name="Ruckert C."/>
        </authorList>
    </citation>
    <scope>NUCLEOTIDE SEQUENCE [LARGE SCALE GENOMIC DNA]</scope>
    <source>
        <strain evidence="12 13">NBRC 112289</strain>
    </source>
</reference>
<keyword evidence="10" id="KW-0812">Transmembrane</keyword>
<evidence type="ECO:0000256" key="4">
    <source>
        <dbReference type="ARBA" id="ARBA00012438"/>
    </source>
</evidence>
<keyword evidence="5" id="KW-0597">Phosphoprotein</keyword>